<protein>
    <submittedName>
        <fullName evidence="2">Uncharacterized protein</fullName>
    </submittedName>
</protein>
<dbReference type="EMBL" id="FNAS01000003">
    <property type="protein sequence ID" value="SDE10226.1"/>
    <property type="molecule type" value="Genomic_DNA"/>
</dbReference>
<gene>
    <name evidence="2" type="ORF">SAMN05421544_10362</name>
</gene>
<reference evidence="2 3" key="1">
    <citation type="submission" date="2016-10" db="EMBL/GenBank/DDBJ databases">
        <authorList>
            <person name="de Groot N.N."/>
        </authorList>
    </citation>
    <scope>NUCLEOTIDE SEQUENCE [LARGE SCALE GENOMIC DNA]</scope>
    <source>
        <strain evidence="2 3">DSM 24015</strain>
    </source>
</reference>
<evidence type="ECO:0000313" key="3">
    <source>
        <dbReference type="Proteomes" id="UP000198517"/>
    </source>
</evidence>
<evidence type="ECO:0000256" key="1">
    <source>
        <dbReference type="SAM" id="MobiDB-lite"/>
    </source>
</evidence>
<dbReference type="STRING" id="1071918.SAMN05421544_10362"/>
<organism evidence="2 3">
    <name type="scientific">Riemerella columbipharyngis</name>
    <dbReference type="NCBI Taxonomy" id="1071918"/>
    <lineage>
        <taxon>Bacteria</taxon>
        <taxon>Pseudomonadati</taxon>
        <taxon>Bacteroidota</taxon>
        <taxon>Flavobacteriia</taxon>
        <taxon>Flavobacteriales</taxon>
        <taxon>Weeksellaceae</taxon>
        <taxon>Riemerella</taxon>
    </lineage>
</organism>
<keyword evidence="3" id="KW-1185">Reference proteome</keyword>
<dbReference type="Proteomes" id="UP000198517">
    <property type="component" value="Unassembled WGS sequence"/>
</dbReference>
<feature type="compositionally biased region" description="Basic and acidic residues" evidence="1">
    <location>
        <begin position="24"/>
        <end position="33"/>
    </location>
</feature>
<dbReference type="AlphaFoldDB" id="A0A1G7A8M2"/>
<proteinExistence type="predicted"/>
<feature type="region of interest" description="Disordered" evidence="1">
    <location>
        <begin position="1"/>
        <end position="33"/>
    </location>
</feature>
<accession>A0A1G7A8M2</accession>
<sequence length="33" mass="3868">MAFLPERQNINTKNFGKGYPHNKMGKDQPKKSY</sequence>
<name>A0A1G7A8M2_9FLAO</name>
<evidence type="ECO:0000313" key="2">
    <source>
        <dbReference type="EMBL" id="SDE10226.1"/>
    </source>
</evidence>